<proteinExistence type="inferred from homology"/>
<organism evidence="5 6">
    <name type="scientific">Corallincola holothuriorum</name>
    <dbReference type="NCBI Taxonomy" id="2282215"/>
    <lineage>
        <taxon>Bacteria</taxon>
        <taxon>Pseudomonadati</taxon>
        <taxon>Pseudomonadota</taxon>
        <taxon>Gammaproteobacteria</taxon>
        <taxon>Alteromonadales</taxon>
        <taxon>Psychromonadaceae</taxon>
        <taxon>Corallincola</taxon>
    </lineage>
</organism>
<evidence type="ECO:0000259" key="4">
    <source>
        <dbReference type="Pfam" id="PF00496"/>
    </source>
</evidence>
<dbReference type="Gene3D" id="3.40.190.10">
    <property type="entry name" value="Periplasmic binding protein-like II"/>
    <property type="match status" value="1"/>
</dbReference>
<dbReference type="Pfam" id="PF00496">
    <property type="entry name" value="SBP_bac_5"/>
    <property type="match status" value="1"/>
</dbReference>
<evidence type="ECO:0000313" key="5">
    <source>
        <dbReference type="EMBL" id="RCU50351.1"/>
    </source>
</evidence>
<evidence type="ECO:0000313" key="6">
    <source>
        <dbReference type="Proteomes" id="UP000252558"/>
    </source>
</evidence>
<comment type="similarity">
    <text evidence="1">Belongs to the bacterial solute-binding protein 5 family.</text>
</comment>
<dbReference type="AlphaFoldDB" id="A0A368NLZ7"/>
<evidence type="ECO:0000256" key="2">
    <source>
        <dbReference type="ARBA" id="ARBA00022448"/>
    </source>
</evidence>
<dbReference type="PANTHER" id="PTHR30290">
    <property type="entry name" value="PERIPLASMIC BINDING COMPONENT OF ABC TRANSPORTER"/>
    <property type="match status" value="1"/>
</dbReference>
<sequence length="582" mass="66859">MKFQGRSTFALHNRYISTIALLLVMVVLEFCASKSAAAADIGLSSDPTAELVNGELRPGSHVKLFLPNLPYLAISHAVNAALLRPENNERGWQYDLAISHTNHDDKVWDFELRKDAVFHDGRAFNADSVIENMRFFKQAPFTFSKLHLLFERAEKLGEYRVRFHLKEPYGAFLHDAIWLQFYTPEYLAKHGWNGKPTCPNLAEPGLFGMGPYVLHKGYIEGDRSSPEVVLKANPIYWGEDKAKVETITIYTNLTLAQAREQVLQDEAVLDLTPVSFADQLDTVMSPYAKLAVSTSLNNYAMHINMINGDPALLDQRIRFAINHAIDQEYLLNLSMLGEGVMSPTMVSPNFYKVDGAIASLAPFFAEYHQQNQTDIESLKRLVSDYQKEQGLDPNQPLQLTVVAQESFQFLIGDIQYFLSQINIALQVEVVFAEKIVFGRLFDTWQGKNKPWDLLLWGNYDWFKHPWSAFFVYRPFNDWSTLPPNPYLDALSDQLLKFNVESDEYQSLLAEVIRHVYEQNYMVFLPTPNNVYAVNKEVKFDPGRSAFVYLRDLEVTDWHWSIRGDKPYPKLRMVPLQINRQNF</sequence>
<dbReference type="InterPro" id="IPR000914">
    <property type="entry name" value="SBP_5_dom"/>
</dbReference>
<keyword evidence="2" id="KW-0813">Transport</keyword>
<dbReference type="Proteomes" id="UP000252558">
    <property type="component" value="Unassembled WGS sequence"/>
</dbReference>
<dbReference type="PANTHER" id="PTHR30290:SF9">
    <property type="entry name" value="OLIGOPEPTIDE-BINDING PROTEIN APPA"/>
    <property type="match status" value="1"/>
</dbReference>
<comment type="caution">
    <text evidence="5">The sequence shown here is derived from an EMBL/GenBank/DDBJ whole genome shotgun (WGS) entry which is preliminary data.</text>
</comment>
<dbReference type="EMBL" id="QPID01000004">
    <property type="protein sequence ID" value="RCU50351.1"/>
    <property type="molecule type" value="Genomic_DNA"/>
</dbReference>
<dbReference type="OrthoDB" id="9801912at2"/>
<evidence type="ECO:0000256" key="1">
    <source>
        <dbReference type="ARBA" id="ARBA00005695"/>
    </source>
</evidence>
<protein>
    <submittedName>
        <fullName evidence="5">ABC transporter substrate-binding protein</fullName>
    </submittedName>
</protein>
<dbReference type="InterPro" id="IPR039424">
    <property type="entry name" value="SBP_5"/>
</dbReference>
<dbReference type="GO" id="GO:0015833">
    <property type="term" value="P:peptide transport"/>
    <property type="evidence" value="ECO:0007669"/>
    <property type="project" value="TreeGrafter"/>
</dbReference>
<keyword evidence="6" id="KW-1185">Reference proteome</keyword>
<evidence type="ECO:0000256" key="3">
    <source>
        <dbReference type="ARBA" id="ARBA00022729"/>
    </source>
</evidence>
<dbReference type="CDD" id="cd00995">
    <property type="entry name" value="PBP2_NikA_DppA_OppA_like"/>
    <property type="match status" value="1"/>
</dbReference>
<dbReference type="SUPFAM" id="SSF53850">
    <property type="entry name" value="Periplasmic binding protein-like II"/>
    <property type="match status" value="1"/>
</dbReference>
<feature type="domain" description="Solute-binding protein family 5" evidence="4">
    <location>
        <begin position="94"/>
        <end position="469"/>
    </location>
</feature>
<name>A0A368NLZ7_9GAMM</name>
<gene>
    <name evidence="5" type="ORF">DU002_07955</name>
</gene>
<reference evidence="5 6" key="1">
    <citation type="submission" date="2018-07" db="EMBL/GenBank/DDBJ databases">
        <title>Corallincola holothuriorum sp. nov., a new facultative anaerobe isolated from sea cucumber Apostichopus japonicus.</title>
        <authorList>
            <person name="Xia H."/>
        </authorList>
    </citation>
    <scope>NUCLEOTIDE SEQUENCE [LARGE SCALE GENOMIC DNA]</scope>
    <source>
        <strain evidence="5 6">C4</strain>
    </source>
</reference>
<dbReference type="RefSeq" id="WP_114337841.1">
    <property type="nucleotide sequence ID" value="NZ_QPID01000004.1"/>
</dbReference>
<accession>A0A368NLZ7</accession>
<dbReference type="Gene3D" id="3.10.105.10">
    <property type="entry name" value="Dipeptide-binding Protein, Domain 3"/>
    <property type="match status" value="1"/>
</dbReference>
<dbReference type="Gene3D" id="3.90.76.10">
    <property type="entry name" value="Dipeptide-binding Protein, Domain 1"/>
    <property type="match status" value="1"/>
</dbReference>
<keyword evidence="3" id="KW-0732">Signal</keyword>
<dbReference type="GO" id="GO:1904680">
    <property type="term" value="F:peptide transmembrane transporter activity"/>
    <property type="evidence" value="ECO:0007669"/>
    <property type="project" value="TreeGrafter"/>
</dbReference>